<organism evidence="2 3">
    <name type="scientific">Lomentospora prolificans</name>
    <dbReference type="NCBI Taxonomy" id="41688"/>
    <lineage>
        <taxon>Eukaryota</taxon>
        <taxon>Fungi</taxon>
        <taxon>Dikarya</taxon>
        <taxon>Ascomycota</taxon>
        <taxon>Pezizomycotina</taxon>
        <taxon>Sordariomycetes</taxon>
        <taxon>Hypocreomycetidae</taxon>
        <taxon>Microascales</taxon>
        <taxon>Microascaceae</taxon>
        <taxon>Lomentospora</taxon>
    </lineage>
</organism>
<dbReference type="EMBL" id="NLAX01000003">
    <property type="protein sequence ID" value="PKS12773.1"/>
    <property type="molecule type" value="Genomic_DNA"/>
</dbReference>
<keyword evidence="1" id="KW-0472">Membrane</keyword>
<dbReference type="VEuPathDB" id="FungiDB:jhhlp_000984"/>
<dbReference type="AlphaFoldDB" id="A0A2N3NK10"/>
<accession>A0A2N3NK10</accession>
<evidence type="ECO:0000313" key="2">
    <source>
        <dbReference type="EMBL" id="PKS12773.1"/>
    </source>
</evidence>
<keyword evidence="1" id="KW-0812">Transmembrane</keyword>
<gene>
    <name evidence="2" type="ORF">jhhlp_000984</name>
</gene>
<dbReference type="Proteomes" id="UP000233524">
    <property type="component" value="Unassembled WGS sequence"/>
</dbReference>
<feature type="transmembrane region" description="Helical" evidence="1">
    <location>
        <begin position="114"/>
        <end position="133"/>
    </location>
</feature>
<keyword evidence="3" id="KW-1185">Reference proteome</keyword>
<dbReference type="STRING" id="41688.A0A2N3NK10"/>
<comment type="caution">
    <text evidence="2">The sequence shown here is derived from an EMBL/GenBank/DDBJ whole genome shotgun (WGS) entry which is preliminary data.</text>
</comment>
<dbReference type="OrthoDB" id="419711at2759"/>
<dbReference type="GO" id="GO:0016020">
    <property type="term" value="C:membrane"/>
    <property type="evidence" value="ECO:0007669"/>
    <property type="project" value="TreeGrafter"/>
</dbReference>
<dbReference type="PANTHER" id="PTHR12242:SF1">
    <property type="entry name" value="MYND-TYPE DOMAIN-CONTAINING PROTEIN"/>
    <property type="match status" value="1"/>
</dbReference>
<evidence type="ECO:0008006" key="4">
    <source>
        <dbReference type="Google" id="ProtNLM"/>
    </source>
</evidence>
<sequence>MFAKVRKAFQFGTDLWDPSSRFETSWLFPPIVLFVIRAAIALYIFLTRLIVIGKTCVDQGCGLVRDEFSYFTVLTYWGLAFYFLFASIHTLTYALTSRPLLDRFPRPLKALHSLFYTTVTTYPFLVTIVYWGILYEGPWPTVEFDNWKNISQHGINSAFALFEVIFPRTAPYPWVHVLWLLVILALYLGLAYLTHATKGFYTYSFLDPGPDGPGGRGWVAVYIIVIAVAIVVIYVVVKAIIWFRYWVTERKMHMDGKFAAQRQVNHDAEMAAVHK</sequence>
<proteinExistence type="predicted"/>
<protein>
    <recommendedName>
        <fullName evidence="4">FAR-17a/AIG1-like protein</fullName>
    </recommendedName>
</protein>
<reference evidence="2 3" key="1">
    <citation type="journal article" date="2017" name="G3 (Bethesda)">
        <title>First Draft Genome Sequence of the Pathogenic Fungus Lomentospora prolificans (Formerly Scedosporium prolificans).</title>
        <authorList>
            <person name="Luo R."/>
            <person name="Zimin A."/>
            <person name="Workman R."/>
            <person name="Fan Y."/>
            <person name="Pertea G."/>
            <person name="Grossman N."/>
            <person name="Wear M.P."/>
            <person name="Jia B."/>
            <person name="Miller H."/>
            <person name="Casadevall A."/>
            <person name="Timp W."/>
            <person name="Zhang S.X."/>
            <person name="Salzberg S.L."/>
        </authorList>
    </citation>
    <scope>NUCLEOTIDE SEQUENCE [LARGE SCALE GENOMIC DNA]</scope>
    <source>
        <strain evidence="2 3">JHH-5317</strain>
    </source>
</reference>
<feature type="transmembrane region" description="Helical" evidence="1">
    <location>
        <begin position="74"/>
        <end position="94"/>
    </location>
</feature>
<dbReference type="InParanoid" id="A0A2N3NK10"/>
<evidence type="ECO:0000313" key="3">
    <source>
        <dbReference type="Proteomes" id="UP000233524"/>
    </source>
</evidence>
<keyword evidence="1" id="KW-1133">Transmembrane helix</keyword>
<name>A0A2N3NK10_9PEZI</name>
<evidence type="ECO:0000256" key="1">
    <source>
        <dbReference type="SAM" id="Phobius"/>
    </source>
</evidence>
<dbReference type="PANTHER" id="PTHR12242">
    <property type="entry name" value="OS02G0130600 PROTEIN-RELATED"/>
    <property type="match status" value="1"/>
</dbReference>
<feature type="transmembrane region" description="Helical" evidence="1">
    <location>
        <begin position="177"/>
        <end position="197"/>
    </location>
</feature>
<feature type="transmembrane region" description="Helical" evidence="1">
    <location>
        <begin position="26"/>
        <end position="46"/>
    </location>
</feature>
<feature type="transmembrane region" description="Helical" evidence="1">
    <location>
        <begin position="217"/>
        <end position="243"/>
    </location>
</feature>